<evidence type="ECO:0000313" key="2">
    <source>
        <dbReference type="EMBL" id="TKW53297.1"/>
    </source>
</evidence>
<gene>
    <name evidence="2" type="ORF">CTA1_2369</name>
</gene>
<organism evidence="2 3">
    <name type="scientific">Colletotrichum tanaceti</name>
    <dbReference type="NCBI Taxonomy" id="1306861"/>
    <lineage>
        <taxon>Eukaryota</taxon>
        <taxon>Fungi</taxon>
        <taxon>Dikarya</taxon>
        <taxon>Ascomycota</taxon>
        <taxon>Pezizomycotina</taxon>
        <taxon>Sordariomycetes</taxon>
        <taxon>Hypocreomycetidae</taxon>
        <taxon>Glomerellales</taxon>
        <taxon>Glomerellaceae</taxon>
        <taxon>Colletotrichum</taxon>
        <taxon>Colletotrichum destructivum species complex</taxon>
    </lineage>
</organism>
<comment type="caution">
    <text evidence="2">The sequence shown here is derived from an EMBL/GenBank/DDBJ whole genome shotgun (WGS) entry which is preliminary data.</text>
</comment>
<reference evidence="2 3" key="1">
    <citation type="journal article" date="2019" name="PLoS ONE">
        <title>Comparative genome analysis indicates high evolutionary potential of pathogenicity genes in Colletotrichum tanaceti.</title>
        <authorList>
            <person name="Lelwala R.V."/>
            <person name="Korhonen P.K."/>
            <person name="Young N.D."/>
            <person name="Scott J.B."/>
            <person name="Ades P.A."/>
            <person name="Gasser R.B."/>
            <person name="Taylor P.W.J."/>
        </authorList>
    </citation>
    <scope>NUCLEOTIDE SEQUENCE [LARGE SCALE GENOMIC DNA]</scope>
    <source>
        <strain evidence="2">BRIP57314</strain>
    </source>
</reference>
<proteinExistence type="predicted"/>
<evidence type="ECO:0000256" key="1">
    <source>
        <dbReference type="SAM" id="MobiDB-lite"/>
    </source>
</evidence>
<keyword evidence="3" id="KW-1185">Reference proteome</keyword>
<dbReference type="EMBL" id="PJEX01000192">
    <property type="protein sequence ID" value="TKW53297.1"/>
    <property type="molecule type" value="Genomic_DNA"/>
</dbReference>
<dbReference type="AlphaFoldDB" id="A0A4U6XGZ8"/>
<protein>
    <submittedName>
        <fullName evidence="2">Uncharacterized protein</fullName>
    </submittedName>
</protein>
<accession>A0A4U6XGZ8</accession>
<feature type="compositionally biased region" description="Basic and acidic residues" evidence="1">
    <location>
        <begin position="773"/>
        <end position="791"/>
    </location>
</feature>
<name>A0A4U6XGZ8_9PEZI</name>
<dbReference type="Proteomes" id="UP000310108">
    <property type="component" value="Unassembled WGS sequence"/>
</dbReference>
<evidence type="ECO:0000313" key="3">
    <source>
        <dbReference type="Proteomes" id="UP000310108"/>
    </source>
</evidence>
<sequence length="847" mass="83727">MLPAGDGARAVQHAAAVGADIDDVGLVGRADQGGTVEGAEALVALEVDPGGPEIGAGVELLAVGAPAEDVEVPAGGTVAVALADGDGVGVDGALGDGGEGLAGVGAAEDARVGRDEELAGVGGMRGDAADVGDVGEAGLGKGGGAVGREVEDGLGGRVQDLVVPLVAGDDAARGQGGDGLGVPAVADGQDAGAAEGRPEDDVAVGRVGDGAVGGDGGVRVRPGRVQDGPGGAAVAAEGELGGVGGLADADDLGGVVAGEVDRDAARPPGVRPGGAGRLAEVGDGGVGEAVVVEGRHQQLGAAGGAGEAGDGHLLDARGQAGDGDALVAVPVGQVVAAEDGEAGAVEPPVAVGGIDLEGLDHPAELLGVDVEEVGLDPGGLRMSCGAGVGGAEEDGVRVPAVEGGDHESPGLLHVDAQAAEAVKEIGARGRGDVGPRARGEVVLVDAAAGAVVGAGAVRVGEVDDLLGRLQSGLVREELGRLVGDGAPGRAGVVADVDRGGGVVGGPDEDSRGGAVDDLGRLVKGDKRQALSISPVSVLYVFCLAPSRARQKLSRSEVKTHLEIAVVGIRLRAGAESPHGLERSDLMERSAWRESVNTIIQCIFQVQIRRRRGPELDGCLLTAIRALPQAIAAASTKVENLRVLGVDSKPLAHSAAGHVAADLEGQRGELPSLALVGAAGDGAISRRDVYFGRVGRVEGQGVDSPVAPAGVAREAVGVGHGGPRIVGVEAVEAADVGAGVGDARLGRVEGDARDEAASSSGVDVLPRACGPDGCRGRQEQADVPHGGREREAAVSLEDSQEWENRRGTGQMEEMAVSKERMSSNEANGSGKKREYNYLFIGSGQRVWN</sequence>
<feature type="region of interest" description="Disordered" evidence="1">
    <location>
        <begin position="753"/>
        <end position="830"/>
    </location>
</feature>